<reference evidence="9" key="1">
    <citation type="submission" date="2015-10" db="EMBL/GenBank/DDBJ databases">
        <authorList>
            <person name="Gilbert D.G."/>
        </authorList>
    </citation>
    <scope>NUCLEOTIDE SEQUENCE</scope>
</reference>
<keyword evidence="9" id="KW-0282">Flagellum</keyword>
<comment type="similarity">
    <text evidence="2">Belongs to the flagella basal body rod proteins family.</text>
</comment>
<feature type="domain" description="Flagellar basal-body/hook protein C-terminal" evidence="6">
    <location>
        <begin position="374"/>
        <end position="418"/>
    </location>
</feature>
<dbReference type="InterPro" id="IPR001444">
    <property type="entry name" value="Flag_bb_rod_N"/>
</dbReference>
<dbReference type="EMBL" id="CZQE01000117">
    <property type="protein sequence ID" value="CUS44164.1"/>
    <property type="molecule type" value="Genomic_DNA"/>
</dbReference>
<dbReference type="InterPro" id="IPR037058">
    <property type="entry name" value="Falgellar_hook_FlgE_sf"/>
</dbReference>
<evidence type="ECO:0000256" key="4">
    <source>
        <dbReference type="ARBA" id="ARBA00023143"/>
    </source>
</evidence>
<name>A0A160TKH3_9ZZZZ</name>
<gene>
    <name evidence="9" type="ORF">MGWOODY_Smn3289</name>
</gene>
<evidence type="ECO:0000259" key="8">
    <source>
        <dbReference type="Pfam" id="PF22692"/>
    </source>
</evidence>
<keyword evidence="9" id="KW-0966">Cell projection</keyword>
<comment type="subcellular location">
    <subcellularLocation>
        <location evidence="1">Bacterial flagellum basal body</location>
    </subcellularLocation>
</comment>
<evidence type="ECO:0000313" key="9">
    <source>
        <dbReference type="EMBL" id="CUS44164.1"/>
    </source>
</evidence>
<dbReference type="GO" id="GO:0005829">
    <property type="term" value="C:cytosol"/>
    <property type="evidence" value="ECO:0007669"/>
    <property type="project" value="TreeGrafter"/>
</dbReference>
<dbReference type="NCBIfam" id="TIGR03506">
    <property type="entry name" value="FlgEFG_subfam"/>
    <property type="match status" value="1"/>
</dbReference>
<dbReference type="PANTHER" id="PTHR30435:SF1">
    <property type="entry name" value="FLAGELLAR HOOK PROTEIN FLGE"/>
    <property type="match status" value="1"/>
</dbReference>
<evidence type="ECO:0000259" key="5">
    <source>
        <dbReference type="Pfam" id="PF00460"/>
    </source>
</evidence>
<dbReference type="Pfam" id="PF06429">
    <property type="entry name" value="Flg_bbr_C"/>
    <property type="match status" value="1"/>
</dbReference>
<dbReference type="SUPFAM" id="SSF117143">
    <property type="entry name" value="Flagellar hook protein flgE"/>
    <property type="match status" value="1"/>
</dbReference>
<evidence type="ECO:0000256" key="3">
    <source>
        <dbReference type="ARBA" id="ARBA00019015"/>
    </source>
</evidence>
<dbReference type="InterPro" id="IPR020013">
    <property type="entry name" value="Flagellar_FlgE/F/G"/>
</dbReference>
<dbReference type="InterPro" id="IPR010930">
    <property type="entry name" value="Flg_bb/hook_C_dom"/>
</dbReference>
<dbReference type="Pfam" id="PF00460">
    <property type="entry name" value="Flg_bb_rod"/>
    <property type="match status" value="1"/>
</dbReference>
<feature type="domain" description="Flagellar hook protein FlgE/F/G-like D1" evidence="8">
    <location>
        <begin position="83"/>
        <end position="149"/>
    </location>
</feature>
<feature type="domain" description="Flagellar hook protein FlgE D2" evidence="7">
    <location>
        <begin position="168"/>
        <end position="300"/>
    </location>
</feature>
<dbReference type="GO" id="GO:0009424">
    <property type="term" value="C:bacterial-type flagellum hook"/>
    <property type="evidence" value="ECO:0007669"/>
    <property type="project" value="TreeGrafter"/>
</dbReference>
<dbReference type="Pfam" id="PF22692">
    <property type="entry name" value="LlgE_F_G_D1"/>
    <property type="match status" value="1"/>
</dbReference>
<dbReference type="InterPro" id="IPR053967">
    <property type="entry name" value="LlgE_F_G-like_D1"/>
</dbReference>
<dbReference type="InterPro" id="IPR037925">
    <property type="entry name" value="FlgE/F/G-like"/>
</dbReference>
<protein>
    <recommendedName>
        <fullName evidence="3">Flagellar hook protein FlgE</fullName>
    </recommendedName>
</protein>
<feature type="domain" description="Flagellar basal body rod protein N-terminal" evidence="5">
    <location>
        <begin position="3"/>
        <end position="33"/>
    </location>
</feature>
<accession>A0A160TKH3</accession>
<dbReference type="GO" id="GO:0009425">
    <property type="term" value="C:bacterial-type flagellum basal body"/>
    <property type="evidence" value="ECO:0007669"/>
    <property type="project" value="UniProtKB-SubCell"/>
</dbReference>
<dbReference type="InterPro" id="IPR011491">
    <property type="entry name" value="FlgE_D2"/>
</dbReference>
<dbReference type="GO" id="GO:0071978">
    <property type="term" value="P:bacterial-type flagellum-dependent swarming motility"/>
    <property type="evidence" value="ECO:0007669"/>
    <property type="project" value="TreeGrafter"/>
</dbReference>
<keyword evidence="4" id="KW-0975">Bacterial flagellum</keyword>
<dbReference type="Pfam" id="PF07559">
    <property type="entry name" value="FlgE_D2"/>
    <property type="match status" value="1"/>
</dbReference>
<proteinExistence type="inferred from homology"/>
<keyword evidence="9" id="KW-0969">Cilium</keyword>
<dbReference type="Gene3D" id="2.60.98.20">
    <property type="entry name" value="Flagellar hook protein FlgE"/>
    <property type="match status" value="1"/>
</dbReference>
<evidence type="ECO:0000256" key="1">
    <source>
        <dbReference type="ARBA" id="ARBA00004117"/>
    </source>
</evidence>
<evidence type="ECO:0000259" key="7">
    <source>
        <dbReference type="Pfam" id="PF07559"/>
    </source>
</evidence>
<evidence type="ECO:0000256" key="2">
    <source>
        <dbReference type="ARBA" id="ARBA00009677"/>
    </source>
</evidence>
<evidence type="ECO:0000259" key="6">
    <source>
        <dbReference type="Pfam" id="PF06429"/>
    </source>
</evidence>
<dbReference type="PANTHER" id="PTHR30435">
    <property type="entry name" value="FLAGELLAR PROTEIN"/>
    <property type="match status" value="1"/>
</dbReference>
<organism evidence="9">
    <name type="scientific">hydrothermal vent metagenome</name>
    <dbReference type="NCBI Taxonomy" id="652676"/>
    <lineage>
        <taxon>unclassified sequences</taxon>
        <taxon>metagenomes</taxon>
        <taxon>ecological metagenomes</taxon>
    </lineage>
</organism>
<dbReference type="AlphaFoldDB" id="A0A160TKH3"/>
<sequence length="420" mass="42828">MSFYTSLSGLQASQSEMSTISHNLANVSTNGFKKSRTDFADVIASSVSADPTKVVGSGTVVKANRQLFTEGNLKSTGSSLDLAISGDGFFTVKTNGINASTAYTRNGSFQVDPVSHYVVDAQGSALQVYPVDAQGNVTATGPDGLTNLTLPETSGVPVATSKVALDVNLSANATPPGTAFDRTNASSYNNSTATTIYDASGNAMTLTNYYVRNSATSPGGANSWSVYSYVGNQQLSVSGSTNPVQLAFNAAGTMTAPAGPVSYDAFTSSGGAAAQALSFDLTGTTQAASAFKVEARSQDGKSVGQLAGVTVDESGVVTANFSNGDTRALGKVALASFANPSGLRQMGNSYWSASGISGSATLGSANDNGYGSLMSGTVEGSNVDITEELVALIAAQRNFQANAKALDTASQISETIFNIR</sequence>